<evidence type="ECO:0000313" key="4">
    <source>
        <dbReference type="Proteomes" id="UP000198723"/>
    </source>
</evidence>
<feature type="domain" description="FAD dependent oxidoreductase" evidence="2">
    <location>
        <begin position="41"/>
        <end position="392"/>
    </location>
</feature>
<evidence type="ECO:0000259" key="2">
    <source>
        <dbReference type="Pfam" id="PF01266"/>
    </source>
</evidence>
<organism evidence="3 4">
    <name type="scientific">Rhizobium aethiopicum</name>
    <dbReference type="NCBI Taxonomy" id="1138170"/>
    <lineage>
        <taxon>Bacteria</taxon>
        <taxon>Pseudomonadati</taxon>
        <taxon>Pseudomonadota</taxon>
        <taxon>Alphaproteobacteria</taxon>
        <taxon>Hyphomicrobiales</taxon>
        <taxon>Rhizobiaceae</taxon>
        <taxon>Rhizobium/Agrobacterium group</taxon>
        <taxon>Rhizobium</taxon>
    </lineage>
</organism>
<dbReference type="EMBL" id="FMAJ01000013">
    <property type="protein sequence ID" value="SCB60913.1"/>
    <property type="molecule type" value="Genomic_DNA"/>
</dbReference>
<keyword evidence="1" id="KW-0560">Oxidoreductase</keyword>
<dbReference type="InterPro" id="IPR036188">
    <property type="entry name" value="FAD/NAD-bd_sf"/>
</dbReference>
<dbReference type="SUPFAM" id="SSF51905">
    <property type="entry name" value="FAD/NAD(P)-binding domain"/>
    <property type="match status" value="1"/>
</dbReference>
<name>A0A1C3Y932_9HYPH</name>
<dbReference type="Gene3D" id="3.50.50.60">
    <property type="entry name" value="FAD/NAD(P)-binding domain"/>
    <property type="match status" value="1"/>
</dbReference>
<reference evidence="3 4" key="1">
    <citation type="submission" date="2016-08" db="EMBL/GenBank/DDBJ databases">
        <authorList>
            <person name="Seilhamer J.J."/>
        </authorList>
    </citation>
    <scope>NUCLEOTIDE SEQUENCE [LARGE SCALE GENOMIC DNA]</scope>
    <source>
        <strain evidence="3 4">HBR26</strain>
    </source>
</reference>
<proteinExistence type="predicted"/>
<dbReference type="AlphaFoldDB" id="A0A1C3Y932"/>
<dbReference type="Proteomes" id="UP000198723">
    <property type="component" value="Unassembled WGS sequence"/>
</dbReference>
<dbReference type="STRING" id="1138170.GA0061105_113152"/>
<evidence type="ECO:0000313" key="3">
    <source>
        <dbReference type="EMBL" id="SCB60913.1"/>
    </source>
</evidence>
<sequence length="430" mass="46984">MASDLDLDESDHDQMVSGRSLWGKNAIRPQWRPMAQSLSTDVLVIGGGITGALIADHLAARGFSIVIVDREEPGFGSTAASTAMLQWEIDSTLMELEAYYGFERAAGIYRRSAAAVAGLSKLIAANGIACGFRSRNTLYLAVNQEGARDLREERQLRRRAGLPGVYLEHPDLFTQFELDRDGAIYSPGSAEADPLLLTWALIEMALRRGAQLVSASVTALHSEGGRVTAETDGADVIEARHVVLATGYSMPGFDMPKLHRTSSSWAFATVPQDPVTFWRDRALIWENNHPYLYMRTTADNRIVVGGEDDATTDDAARDRKLPAKISAIQEKLKRLWPRADTRVAHAWGGSFGETADGLPLIGPLPGMAHVFAAHGYGGNGITFSYLAAQMIGAMIAGIHREWFEDFALDREGPGIRRFAEDRLGIGDELR</sequence>
<dbReference type="Pfam" id="PF01266">
    <property type="entry name" value="DAO"/>
    <property type="match status" value="1"/>
</dbReference>
<evidence type="ECO:0000256" key="1">
    <source>
        <dbReference type="ARBA" id="ARBA00023002"/>
    </source>
</evidence>
<dbReference type="Gene3D" id="3.30.9.10">
    <property type="entry name" value="D-Amino Acid Oxidase, subunit A, domain 2"/>
    <property type="match status" value="1"/>
</dbReference>
<dbReference type="GO" id="GO:0016491">
    <property type="term" value="F:oxidoreductase activity"/>
    <property type="evidence" value="ECO:0007669"/>
    <property type="project" value="UniProtKB-KW"/>
</dbReference>
<protein>
    <submittedName>
        <fullName evidence="3">Glycine/D-amino acid oxidase</fullName>
    </submittedName>
</protein>
<dbReference type="PANTHER" id="PTHR13847:SF201">
    <property type="entry name" value="PUTATIBE OXIDOREDUCTASE"/>
    <property type="match status" value="1"/>
</dbReference>
<accession>A0A1C3Y932</accession>
<gene>
    <name evidence="3" type="ORF">GA0061105_113152</name>
</gene>
<dbReference type="InterPro" id="IPR006076">
    <property type="entry name" value="FAD-dep_OxRdtase"/>
</dbReference>
<dbReference type="PANTHER" id="PTHR13847">
    <property type="entry name" value="SARCOSINE DEHYDROGENASE-RELATED"/>
    <property type="match status" value="1"/>
</dbReference>
<dbReference type="RefSeq" id="WP_092753400.1">
    <property type="nucleotide sequence ID" value="NZ_FMAJ01000013.1"/>
</dbReference>
<dbReference type="GO" id="GO:0005737">
    <property type="term" value="C:cytoplasm"/>
    <property type="evidence" value="ECO:0007669"/>
    <property type="project" value="TreeGrafter"/>
</dbReference>